<name>E3CUC3_9BACT</name>
<dbReference type="Proteomes" id="UP000005096">
    <property type="component" value="Chromosome"/>
</dbReference>
<organism evidence="2 3">
    <name type="scientific">Aminomonas paucivorans DSM 12260</name>
    <dbReference type="NCBI Taxonomy" id="584708"/>
    <lineage>
        <taxon>Bacteria</taxon>
        <taxon>Thermotogati</taxon>
        <taxon>Synergistota</taxon>
        <taxon>Synergistia</taxon>
        <taxon>Synergistales</taxon>
        <taxon>Synergistaceae</taxon>
        <taxon>Aminomonas</taxon>
    </lineage>
</organism>
<feature type="region of interest" description="Disordered" evidence="1">
    <location>
        <begin position="59"/>
        <end position="79"/>
    </location>
</feature>
<dbReference type="HOGENOM" id="CLU_193607_0_0_0"/>
<protein>
    <submittedName>
        <fullName evidence="2">Uncharacterized protein</fullName>
    </submittedName>
</protein>
<sequence>MKGTIFYRERRKIEEGERKPRFRVVAVSGADLKVFATHLRMEELRALAAAVGAELMPLEAGGGEEGHEHRRKKNGCCEQ</sequence>
<keyword evidence="3" id="KW-1185">Reference proteome</keyword>
<proteinExistence type="predicted"/>
<dbReference type="RefSeq" id="WP_006300241.1">
    <property type="nucleotide sequence ID" value="NZ_CM001022.1"/>
</dbReference>
<reference evidence="2 3" key="1">
    <citation type="journal article" date="2010" name="Stand. Genomic Sci.">
        <title>Non-contiguous finished genome sequence of Aminomonas paucivorans type strain (GLU-3).</title>
        <authorList>
            <person name="Pitluck S."/>
            <person name="Yasawong M."/>
            <person name="Held B."/>
            <person name="Lapidus A."/>
            <person name="Nolan M."/>
            <person name="Copeland A."/>
            <person name="Lucas S."/>
            <person name="Del Rio T.G."/>
            <person name="Tice H."/>
            <person name="Cheng J.F."/>
            <person name="Chertkov O."/>
            <person name="Goodwin L."/>
            <person name="Tapia R."/>
            <person name="Han C."/>
            <person name="Liolios K."/>
            <person name="Ivanova N."/>
            <person name="Mavromatis K."/>
            <person name="Ovchinnikova G."/>
            <person name="Pati A."/>
            <person name="Chen A."/>
            <person name="Palaniappan K."/>
            <person name="Land M."/>
            <person name="Hauser L."/>
            <person name="Chang Y.J."/>
            <person name="Jeffries C.D."/>
            <person name="Pukall R."/>
            <person name="Spring S."/>
            <person name="Rohde M."/>
            <person name="Sikorski J."/>
            <person name="Goker M."/>
            <person name="Woyke T."/>
            <person name="Bristow J."/>
            <person name="Eisen J.A."/>
            <person name="Markowitz V."/>
            <person name="Hugenholtz P."/>
            <person name="Kyrpides N.C."/>
            <person name="Klenk H.P."/>
        </authorList>
    </citation>
    <scope>NUCLEOTIDE SEQUENCE [LARGE SCALE GENOMIC DNA]</scope>
    <source>
        <strain evidence="2 3">DSM 12260</strain>
    </source>
</reference>
<dbReference type="AlphaFoldDB" id="E3CUC3"/>
<evidence type="ECO:0000313" key="2">
    <source>
        <dbReference type="EMBL" id="EFQ23082.1"/>
    </source>
</evidence>
<dbReference type="STRING" id="584708.Apau_0653"/>
<dbReference type="eggNOG" id="ENOG50339IY">
    <property type="taxonomic scope" value="Bacteria"/>
</dbReference>
<dbReference type="PaxDb" id="584708-Apau_0653"/>
<accession>E3CUC3</accession>
<dbReference type="EMBL" id="CM001022">
    <property type="protein sequence ID" value="EFQ23082.1"/>
    <property type="molecule type" value="Genomic_DNA"/>
</dbReference>
<evidence type="ECO:0000256" key="1">
    <source>
        <dbReference type="SAM" id="MobiDB-lite"/>
    </source>
</evidence>
<feature type="compositionally biased region" description="Basic residues" evidence="1">
    <location>
        <begin position="69"/>
        <end position="79"/>
    </location>
</feature>
<evidence type="ECO:0000313" key="3">
    <source>
        <dbReference type="Proteomes" id="UP000005096"/>
    </source>
</evidence>
<gene>
    <name evidence="2" type="ORF">Apau_0653</name>
</gene>